<keyword evidence="5" id="KW-1185">Reference proteome</keyword>
<dbReference type="PANTHER" id="PTHR46825">
    <property type="entry name" value="D-ALANYL-D-ALANINE-CARBOXYPEPTIDASE/ENDOPEPTIDASE AMPH"/>
    <property type="match status" value="1"/>
</dbReference>
<dbReference type="RefSeq" id="WP_075136983.1">
    <property type="nucleotide sequence ID" value="NZ_MSIF01000023.1"/>
</dbReference>
<comment type="caution">
    <text evidence="4">The sequence shown here is derived from an EMBL/GenBank/DDBJ whole genome shotgun (WGS) entry which is preliminary data.</text>
</comment>
<evidence type="ECO:0000313" key="5">
    <source>
        <dbReference type="Proteomes" id="UP000185696"/>
    </source>
</evidence>
<evidence type="ECO:0000256" key="2">
    <source>
        <dbReference type="SAM" id="SignalP"/>
    </source>
</evidence>
<dbReference type="AlphaFoldDB" id="A0A7Z0WGG1"/>
<dbReference type="Gene3D" id="3.40.710.10">
    <property type="entry name" value="DD-peptidase/beta-lactamase superfamily"/>
    <property type="match status" value="1"/>
</dbReference>
<dbReference type="Proteomes" id="UP000185696">
    <property type="component" value="Unassembled WGS sequence"/>
</dbReference>
<feature type="signal peptide" evidence="2">
    <location>
        <begin position="1"/>
        <end position="23"/>
    </location>
</feature>
<evidence type="ECO:0000313" key="4">
    <source>
        <dbReference type="EMBL" id="OLF06174.1"/>
    </source>
</evidence>
<evidence type="ECO:0000256" key="1">
    <source>
        <dbReference type="SAM" id="MobiDB-lite"/>
    </source>
</evidence>
<evidence type="ECO:0000259" key="3">
    <source>
        <dbReference type="Pfam" id="PF00144"/>
    </source>
</evidence>
<gene>
    <name evidence="4" type="ORF">BLA60_33110</name>
</gene>
<keyword evidence="4" id="KW-0378">Hydrolase</keyword>
<proteinExistence type="predicted"/>
<sequence>MRATLATLLLTAGLLTATPAVNAAAQADHPLTQQALDQYLPHAGPGAAVLAGDENGPWTVTSGSATSPASRPIAPQDHFRAASQTKTFTSVMVLQLVDEGLVELDAPIETYLPGVVAGNGYDGNAISVRQILNHTSGIARDPRNPAANADGGYDLAELVRSGLTQAPLFPPGTDFAYSNVGYQTLGLLVERLTGQTYQQAVTARIITPLGLDDTSYPSSGDRTLAEPFLRGYLGGRLGPVFFWYDNTFSLEPTLIGSAGAMNSTMPDLVTLHQALAAGDLVSPASLAQMRQTSAHQPDYGLGLMSWELSCGGTAWGHPGDLTTGHTSVTMVTDDGRFASLVTNTFVNNTAEPTRGDVIDAALCES</sequence>
<feature type="compositionally biased region" description="Polar residues" evidence="1">
    <location>
        <begin position="58"/>
        <end position="69"/>
    </location>
</feature>
<dbReference type="SUPFAM" id="SSF56601">
    <property type="entry name" value="beta-lactamase/transpeptidase-like"/>
    <property type="match status" value="1"/>
</dbReference>
<feature type="region of interest" description="Disordered" evidence="1">
    <location>
        <begin position="47"/>
        <end position="73"/>
    </location>
</feature>
<dbReference type="Pfam" id="PF00144">
    <property type="entry name" value="Beta-lactamase"/>
    <property type="match status" value="1"/>
</dbReference>
<dbReference type="OrthoDB" id="503788at2"/>
<keyword evidence="2" id="KW-0732">Signal</keyword>
<protein>
    <submittedName>
        <fullName evidence="4">Serine hydrolase</fullName>
    </submittedName>
</protein>
<dbReference type="InterPro" id="IPR001466">
    <property type="entry name" value="Beta-lactam-related"/>
</dbReference>
<dbReference type="PANTHER" id="PTHR46825:SF7">
    <property type="entry name" value="D-ALANYL-D-ALANINE CARBOXYPEPTIDASE"/>
    <property type="match status" value="1"/>
</dbReference>
<dbReference type="InterPro" id="IPR050491">
    <property type="entry name" value="AmpC-like"/>
</dbReference>
<reference evidence="4 5" key="1">
    <citation type="submission" date="2016-12" db="EMBL/GenBank/DDBJ databases">
        <title>The draft genome sequence of Actinophytocola xinjiangensis.</title>
        <authorList>
            <person name="Wang W."/>
            <person name="Yuan L."/>
        </authorList>
    </citation>
    <scope>NUCLEOTIDE SEQUENCE [LARGE SCALE GENOMIC DNA]</scope>
    <source>
        <strain evidence="4 5">CGMCC 4.4663</strain>
    </source>
</reference>
<organism evidence="4 5">
    <name type="scientific">Actinophytocola xinjiangensis</name>
    <dbReference type="NCBI Taxonomy" id="485602"/>
    <lineage>
        <taxon>Bacteria</taxon>
        <taxon>Bacillati</taxon>
        <taxon>Actinomycetota</taxon>
        <taxon>Actinomycetes</taxon>
        <taxon>Pseudonocardiales</taxon>
        <taxon>Pseudonocardiaceae</taxon>
    </lineage>
</organism>
<feature type="domain" description="Beta-lactamase-related" evidence="3">
    <location>
        <begin position="42"/>
        <end position="360"/>
    </location>
</feature>
<dbReference type="InterPro" id="IPR012338">
    <property type="entry name" value="Beta-lactam/transpept-like"/>
</dbReference>
<accession>A0A7Z0WGG1</accession>
<dbReference type="GO" id="GO:0016787">
    <property type="term" value="F:hydrolase activity"/>
    <property type="evidence" value="ECO:0007669"/>
    <property type="project" value="UniProtKB-KW"/>
</dbReference>
<name>A0A7Z0WGG1_9PSEU</name>
<feature type="chain" id="PRO_5030586874" evidence="2">
    <location>
        <begin position="24"/>
        <end position="365"/>
    </location>
</feature>
<dbReference type="EMBL" id="MSIF01000023">
    <property type="protein sequence ID" value="OLF06174.1"/>
    <property type="molecule type" value="Genomic_DNA"/>
</dbReference>